<keyword evidence="4" id="KW-1185">Reference proteome</keyword>
<dbReference type="InterPro" id="IPR011050">
    <property type="entry name" value="Pectin_lyase_fold/virulence"/>
</dbReference>
<feature type="domain" description="Autotransporter" evidence="2">
    <location>
        <begin position="1773"/>
        <end position="2050"/>
    </location>
</feature>
<dbReference type="Gene3D" id="2.160.20.20">
    <property type="match status" value="2"/>
</dbReference>
<dbReference type="EMBL" id="AILY01000030">
    <property type="protein sequence ID" value="EJF84951.1"/>
    <property type="molecule type" value="Genomic_DNA"/>
</dbReference>
<evidence type="ECO:0000256" key="1">
    <source>
        <dbReference type="SAM" id="MobiDB-lite"/>
    </source>
</evidence>
<dbReference type="SMART" id="SM00869">
    <property type="entry name" value="Autotransporter"/>
    <property type="match status" value="1"/>
</dbReference>
<feature type="compositionally biased region" description="Polar residues" evidence="1">
    <location>
        <begin position="987"/>
        <end position="1020"/>
    </location>
</feature>
<dbReference type="OrthoDB" id="7922675at2"/>
<feature type="region of interest" description="Disordered" evidence="1">
    <location>
        <begin position="865"/>
        <end position="1080"/>
    </location>
</feature>
<name>J0QHI9_9HYPH</name>
<comment type="caution">
    <text evidence="3">The sequence shown here is derived from an EMBL/GenBank/DDBJ whole genome shotgun (WGS) entry which is preliminary data.</text>
</comment>
<feature type="compositionally biased region" description="Low complexity" evidence="1">
    <location>
        <begin position="934"/>
        <end position="946"/>
    </location>
</feature>
<dbReference type="eggNOG" id="COG0508">
    <property type="taxonomic scope" value="Bacteria"/>
</dbReference>
<feature type="compositionally biased region" description="Low complexity" evidence="1">
    <location>
        <begin position="895"/>
        <end position="922"/>
    </location>
</feature>
<dbReference type="SUPFAM" id="SSF103515">
    <property type="entry name" value="Autotransporter"/>
    <property type="match status" value="1"/>
</dbReference>
<dbReference type="PROSITE" id="PS51208">
    <property type="entry name" value="AUTOTRANSPORTER"/>
    <property type="match status" value="1"/>
</dbReference>
<proteinExistence type="predicted"/>
<dbReference type="InterPro" id="IPR036709">
    <property type="entry name" value="Autotransporte_beta_dom_sf"/>
</dbReference>
<dbReference type="STRING" id="1094556.MCY_01400"/>
<gene>
    <name evidence="3" type="ORF">MCY_01400</name>
</gene>
<dbReference type="NCBIfam" id="TIGR01414">
    <property type="entry name" value="autotrans_barl"/>
    <property type="match status" value="1"/>
</dbReference>
<dbReference type="InterPro" id="IPR005546">
    <property type="entry name" value="Autotransporte_beta"/>
</dbReference>
<evidence type="ECO:0000259" key="2">
    <source>
        <dbReference type="PROSITE" id="PS51208"/>
    </source>
</evidence>
<dbReference type="RefSeq" id="WP_007347536.1">
    <property type="nucleotide sequence ID" value="NZ_CALY02000079.1"/>
</dbReference>
<feature type="compositionally biased region" description="Polar residues" evidence="1">
    <location>
        <begin position="952"/>
        <end position="977"/>
    </location>
</feature>
<dbReference type="SUPFAM" id="SSF51126">
    <property type="entry name" value="Pectin lyase-like"/>
    <property type="match status" value="2"/>
</dbReference>
<sequence>MINVFKKRTSLYALTTSALFFLQGVDVSVANNPGGVREKVTVDNRIIDGMQLPNVGGIQTYKCNASSYKLDNAPVFCIDGKKHTIKYATIQATKADDVAVGVYPKINFRPQRQEDGSSVFAGLNMAGTTIKLEQVNITNNALPASINGYILRQDTDLDNFFEVNGGSAVEAGYLSRAELSNSTIKNFPVGLTSGTGGKIFMKKGAITNVRNGVMFFPEGMAILDGTVVRITETGVRSVGAGVRMKGVNLRAQEGAIGVIAENKGAVVLESSNIAIPPRMLDEISNEIVEDDPGEMEKGPNSVGHLLQDGFVAFDKSEFNATDAVFMWFRNSSYSNDINDINKRPSKFSQYTLNKLVEKGKFSAVPENFSSVNAPLSNNPIDDHYFGNVSSTLSSIVGNQSKVEGWRFEAYMKDGNVNLMGSESYGFYFDKRAESKSERRGANSLLGKGDVTHLAYMEKAEVNVIHGIGIYGENSRAHVVLDKKSKIDSKVLLRARSGSTLSVFASDSDIRGGADIDETSEVKLYLSKDSKWYLKENERVSWKAPGANCVDSCISSINLTSSTIGFVPPMDGKEDYKTLRIGKGQGKVYTAFGDSKIYMNVSVVPVADGAHKRQMSDRLLIHGDVEGKTTVYVNNQHVYDAVNRQKKQIKVAEQQNKSKFSSISLIQVYGDANKDSFKLESEYITLDGSPYQYILRAYGPVVAPGVEYFDARLVNSEKIWDFRLEGKVKNAGGNNNDYPSASDRLLGRYLPSDATYPISYDLIEKDPEFVDKLLKASPKDVFTLSPTMILNEKGEAIGYDYSSIEGVEDYKGFEIVDDELQTTDEEGNELSIVLLSGSNENAEYSIVGEVDEGYGIVVEEGDELTPTVVPSVSQPSELGSSALGRSDDGDSVNSLSEIPSTPDTSTSETGTSTSSSRLDVVSSKDPVSSGKGTQSVESSVSATSSTPAEDKPTSSLVTSKSESATPAKSNITLTTSDTGGDPILAKPNASNSNVLLTGNSIKSSEKTQNLENSASSTNATVDTVAEKTEGSKVASTVSKQKDSTPKTTVDTVVEKTEGSKAASTVSKQKDSTPKTKEAQATGRLLLSKTFENGEASSTVSVNSSLTSTQELGTISSGQSVASLGRSLVTPIVSVYNVQGTISSQCSDTTRKNGENKLQGSYSCSDGKSYTMKDLTLKVTGKTQHPMHAKNQNTVINLESATIIGVEASKNDVDFTKSPALSAVLAEEKAEVVLDKNSIIQSSIIGLEAKNGGKIKMNNGTVNAHYVGVLGGSESSVNLKGTKINVMGDFAAAGLASKAGEITMDSGDIAIERGVAVRSESGGSVKLDKVSILAKKVQNKLDSVENLERAAFLLSDNGSIDFKNGSVVTDAHALWIVKSDDGVEVSSLRRKRSPEVRSTMNRANIESSTVKVEGDGTYGIYFDGLTQKEGTKQNLSVVKRDVVKQERTPIGITGAISLKTTDFEVAKGIAIYGNNSGGRISLENKTTLAGDLLLKAENSSHILVSINNSIVKGNALLDKSSYARLDLTNKSEWILKRGLQNNLGISNSGCVDSCVSAVSLVNSTIDFAPSETKGKYQTLHIGNGKGTVYEAQGDSLIRISARLNPNDPGEQQVTDRLVIHGNVSGKTKIHVRGDAGNVGEGKANAKIAHSVSVIQVYGQAKRDSFQLDGNYVALRNSPYKYTLRAYGPEATLKQEHVQQKFVKNGGEFWNFRLENQYVKTAGSTAFSEQFVKSVVPQVPTYLILPNSVFHASLMDINNQNKQLETLRTTSTGMVDVRENPALYLRGYGGSYRYASDLSALEYGYGGDLDYRGVEAGVLLQSIETADSAMSFGMMGTYGKLSLQPLEVEQSQKSALDKWTATVYSSLQHNTGFYVDGLLSYGLFKGDVLTLARGKTATLKGNPLSVSLSGGQTIATGYKGFVFDPQVQVVYQHLQFNKARDIDNFDIEMGKLNQWVARVGGRLTKTPTGSEGMNAVAFYGKLYLAHGFGEKQSVNFKDDFQLGAFGSSLEAGLGFNAKLFSQFSLHADVLYQHKLNKAGFSGASFSGGVRYQF</sequence>
<dbReference type="Pfam" id="PF03797">
    <property type="entry name" value="Autotransporter"/>
    <property type="match status" value="1"/>
</dbReference>
<organism evidence="3 4">
    <name type="scientific">Bartonella rattimassiliensis 15908</name>
    <dbReference type="NCBI Taxonomy" id="1094556"/>
    <lineage>
        <taxon>Bacteria</taxon>
        <taxon>Pseudomonadati</taxon>
        <taxon>Pseudomonadota</taxon>
        <taxon>Alphaproteobacteria</taxon>
        <taxon>Hyphomicrobiales</taxon>
        <taxon>Bartonellaceae</taxon>
        <taxon>Bartonella</taxon>
    </lineage>
</organism>
<dbReference type="GO" id="GO:0019867">
    <property type="term" value="C:outer membrane"/>
    <property type="evidence" value="ECO:0007669"/>
    <property type="project" value="InterPro"/>
</dbReference>
<dbReference type="Gene3D" id="2.40.128.130">
    <property type="entry name" value="Autotransporter beta-domain"/>
    <property type="match status" value="1"/>
</dbReference>
<feature type="compositionally biased region" description="Basic and acidic residues" evidence="1">
    <location>
        <begin position="1066"/>
        <end position="1076"/>
    </location>
</feature>
<dbReference type="InterPro" id="IPR012332">
    <property type="entry name" value="Autotransporter_pectin_lyase_C"/>
</dbReference>
<dbReference type="InterPro" id="IPR006315">
    <property type="entry name" value="OM_autotransptr_brl_dom"/>
</dbReference>
<evidence type="ECO:0000313" key="3">
    <source>
        <dbReference type="EMBL" id="EJF84951.1"/>
    </source>
</evidence>
<protein>
    <submittedName>
        <fullName evidence="3">Outer membrane autotransporter barrel domain-containing protein</fullName>
    </submittedName>
</protein>
<dbReference type="eggNOG" id="COG3468">
    <property type="taxonomic scope" value="Bacteria"/>
</dbReference>
<dbReference type="HOGENOM" id="CLU_232024_0_0_5"/>
<dbReference type="Proteomes" id="UP000001077">
    <property type="component" value="Unassembled WGS sequence"/>
</dbReference>
<feature type="compositionally biased region" description="Polar residues" evidence="1">
    <location>
        <begin position="867"/>
        <end position="878"/>
    </location>
</feature>
<reference evidence="3 4" key="1">
    <citation type="submission" date="2012-03" db="EMBL/GenBank/DDBJ databases">
        <title>The Genome Sequence of Bartonella rattimassiliensis 15908.</title>
        <authorList>
            <consortium name="The Broad Institute Genome Sequencing Platform"/>
            <consortium name="The Broad Institute Genome Sequencing Center for Infectious Disease"/>
            <person name="Feldgarden M."/>
            <person name="Kirby J."/>
            <person name="Kosoy M."/>
            <person name="Birtles R."/>
            <person name="Probert W.S."/>
            <person name="Chiaraviglio L."/>
            <person name="Young S.K."/>
            <person name="Zeng Q."/>
            <person name="Gargeya S."/>
            <person name="Fitzgerald M."/>
            <person name="Haas B."/>
            <person name="Abouelleil A."/>
            <person name="Alvarado L."/>
            <person name="Arachchi H.M."/>
            <person name="Berlin A."/>
            <person name="Chapman S.B."/>
            <person name="Gearin G."/>
            <person name="Goldberg J."/>
            <person name="Griggs A."/>
            <person name="Gujja S."/>
            <person name="Hansen M."/>
            <person name="Heiman D."/>
            <person name="Howarth C."/>
            <person name="Larimer J."/>
            <person name="Lui A."/>
            <person name="MacDonald P.J.P."/>
            <person name="McCowen C."/>
            <person name="Montmayeur A."/>
            <person name="Murphy C."/>
            <person name="Neiman D."/>
            <person name="Pearson M."/>
            <person name="Priest M."/>
            <person name="Roberts A."/>
            <person name="Saif S."/>
            <person name="Shea T."/>
            <person name="Sisk P."/>
            <person name="Stolte C."/>
            <person name="Sykes S."/>
            <person name="Wortman J."/>
            <person name="Nusbaum C."/>
            <person name="Birren B."/>
        </authorList>
    </citation>
    <scope>NUCLEOTIDE SEQUENCE [LARGE SCALE GENOMIC DNA]</scope>
    <source>
        <strain evidence="3 4">15908</strain>
    </source>
</reference>
<dbReference type="PATRIC" id="fig|1094556.3.peg.1422"/>
<evidence type="ECO:0000313" key="4">
    <source>
        <dbReference type="Proteomes" id="UP000001077"/>
    </source>
</evidence>
<accession>J0QHI9</accession>